<dbReference type="AlphaFoldDB" id="A0A3E3IYD7"/>
<dbReference type="GO" id="GO:0016757">
    <property type="term" value="F:glycosyltransferase activity"/>
    <property type="evidence" value="ECO:0007669"/>
    <property type="project" value="UniProtKB-KW"/>
</dbReference>
<dbReference type="PANTHER" id="PTHR22916:SF51">
    <property type="entry name" value="GLYCOSYLTRANSFERASE EPSH-RELATED"/>
    <property type="match status" value="1"/>
</dbReference>
<dbReference type="InterPro" id="IPR001173">
    <property type="entry name" value="Glyco_trans_2-like"/>
</dbReference>
<dbReference type="CDD" id="cd00761">
    <property type="entry name" value="Glyco_tranf_GTA_type"/>
    <property type="match status" value="1"/>
</dbReference>
<dbReference type="EMBL" id="QVLU01000007">
    <property type="protein sequence ID" value="RGE72109.1"/>
    <property type="molecule type" value="Genomic_DNA"/>
</dbReference>
<dbReference type="SUPFAM" id="SSF53448">
    <property type="entry name" value="Nucleotide-diphospho-sugar transferases"/>
    <property type="match status" value="1"/>
</dbReference>
<sequence>MDHLEGFRGKWCVAHPDLVYIDVPGMDGGTQAGCLKEVEALRKLEKFTPLPIPEEEQTDKISVIVAVYNIEAYLEKCVRSLRNQTYRNLQIILVDDGATDGCPAICDRLAEEDGRIQVIHKKNGGLSDARNAGTAAADGEYIAFVDGDDWIETDMYEKLLSAARQFDAPLAVCRYRKIYRNREMDASTGAAVVFDGQEALESFLMEEDDICIQNAAWNKLYRRELMGELRFPTGKYYEDIVYTTMLLARSQKTVYLDLALYNYVLEREGSIMGEGLGSRIFTDQIPAYEEKEAFLRSIGREDLADVHRYFFYKRLLLYYIALGKSQKDMKEKYRRVIRERLLTDRGEMDRVYACRAANPKEKKKMEIFLKSPKLYLAVIRVNERFLIPVKQRLRRH</sequence>
<dbReference type="Gene3D" id="3.90.550.10">
    <property type="entry name" value="Spore Coat Polysaccharide Biosynthesis Protein SpsA, Chain A"/>
    <property type="match status" value="1"/>
</dbReference>
<dbReference type="EMBL" id="QVLV01000016">
    <property type="protein sequence ID" value="RGE57332.1"/>
    <property type="molecule type" value="Genomic_DNA"/>
</dbReference>
<evidence type="ECO:0000256" key="2">
    <source>
        <dbReference type="ARBA" id="ARBA00022679"/>
    </source>
</evidence>
<dbReference type="RefSeq" id="WP_081745261.1">
    <property type="nucleotide sequence ID" value="NZ_JBKUNB010000008.1"/>
</dbReference>
<feature type="domain" description="Glycosyltransferase 2-like" evidence="3">
    <location>
        <begin position="62"/>
        <end position="182"/>
    </location>
</feature>
<evidence type="ECO:0000259" key="3">
    <source>
        <dbReference type="Pfam" id="PF00535"/>
    </source>
</evidence>
<dbReference type="InterPro" id="IPR029044">
    <property type="entry name" value="Nucleotide-diphossugar_trans"/>
</dbReference>
<evidence type="ECO:0000313" key="4">
    <source>
        <dbReference type="EMBL" id="RGE57332.1"/>
    </source>
</evidence>
<evidence type="ECO:0000313" key="5">
    <source>
        <dbReference type="EMBL" id="RGE72109.1"/>
    </source>
</evidence>
<dbReference type="OrthoDB" id="1640114at2"/>
<dbReference type="Proteomes" id="UP000261166">
    <property type="component" value="Unassembled WGS sequence"/>
</dbReference>
<keyword evidence="6" id="KW-1185">Reference proteome</keyword>
<comment type="caution">
    <text evidence="5">The sequence shown here is derived from an EMBL/GenBank/DDBJ whole genome shotgun (WGS) entry which is preliminary data.</text>
</comment>
<name>A0A3E3IYD7_9FIRM</name>
<dbReference type="PANTHER" id="PTHR22916">
    <property type="entry name" value="GLYCOSYLTRANSFERASE"/>
    <property type="match status" value="1"/>
</dbReference>
<accession>A0A3E3IYD7</accession>
<reference evidence="5 7" key="1">
    <citation type="submission" date="2018-08" db="EMBL/GenBank/DDBJ databases">
        <title>A genome reference for cultivated species of the human gut microbiota.</title>
        <authorList>
            <person name="Zou Y."/>
            <person name="Xue W."/>
            <person name="Luo G."/>
        </authorList>
    </citation>
    <scope>NUCLEOTIDE SEQUENCE [LARGE SCALE GENOMIC DNA]</scope>
    <source>
        <strain evidence="5 7">AF26-4BH</strain>
        <strain evidence="4">TF05-5AC</strain>
    </source>
</reference>
<keyword evidence="2 5" id="KW-0808">Transferase</keyword>
<gene>
    <name evidence="5" type="ORF">DWY69_09375</name>
    <name evidence="4" type="ORF">DXC51_19970</name>
</gene>
<organism evidence="5 7">
    <name type="scientific">Eisenbergiella massiliensis</name>
    <dbReference type="NCBI Taxonomy" id="1720294"/>
    <lineage>
        <taxon>Bacteria</taxon>
        <taxon>Bacillati</taxon>
        <taxon>Bacillota</taxon>
        <taxon>Clostridia</taxon>
        <taxon>Lachnospirales</taxon>
        <taxon>Lachnospiraceae</taxon>
        <taxon>Eisenbergiella</taxon>
    </lineage>
</organism>
<dbReference type="Pfam" id="PF00535">
    <property type="entry name" value="Glycos_transf_2"/>
    <property type="match status" value="1"/>
</dbReference>
<dbReference type="Proteomes" id="UP000260812">
    <property type="component" value="Unassembled WGS sequence"/>
</dbReference>
<evidence type="ECO:0000313" key="7">
    <source>
        <dbReference type="Proteomes" id="UP000261166"/>
    </source>
</evidence>
<proteinExistence type="predicted"/>
<evidence type="ECO:0000256" key="1">
    <source>
        <dbReference type="ARBA" id="ARBA00022676"/>
    </source>
</evidence>
<protein>
    <submittedName>
        <fullName evidence="5">Glycosyltransferase</fullName>
    </submittedName>
</protein>
<evidence type="ECO:0000313" key="6">
    <source>
        <dbReference type="Proteomes" id="UP000260812"/>
    </source>
</evidence>
<keyword evidence="1" id="KW-0328">Glycosyltransferase</keyword>